<dbReference type="SUPFAM" id="SSF52091">
    <property type="entry name" value="SpoIIaa-like"/>
    <property type="match status" value="1"/>
</dbReference>
<dbReference type="InterPro" id="IPR036513">
    <property type="entry name" value="STAS_dom_sf"/>
</dbReference>
<reference evidence="2 3" key="1">
    <citation type="submission" date="2022-06" db="EMBL/GenBank/DDBJ databases">
        <title>New Species of the Genus Actinoplanes, ActinopZanes ferrugineus.</title>
        <authorList>
            <person name="Ding P."/>
        </authorList>
    </citation>
    <scope>NUCLEOTIDE SEQUENCE [LARGE SCALE GENOMIC DNA]</scope>
    <source>
        <strain evidence="2 3">TRM88003</strain>
    </source>
</reference>
<dbReference type="Gene3D" id="3.30.750.24">
    <property type="entry name" value="STAS domain"/>
    <property type="match status" value="1"/>
</dbReference>
<keyword evidence="3" id="KW-1185">Reference proteome</keyword>
<dbReference type="EMBL" id="JAMYJR010000041">
    <property type="protein sequence ID" value="MCO8276133.1"/>
    <property type="molecule type" value="Genomic_DNA"/>
</dbReference>
<dbReference type="Pfam" id="PF13466">
    <property type="entry name" value="STAS_2"/>
    <property type="match status" value="1"/>
</dbReference>
<protein>
    <submittedName>
        <fullName evidence="2">STAS domain-containing protein</fullName>
    </submittedName>
</protein>
<sequence length="153" mass="16246">MDVEETPPPQGIIALTNSDRRDALLSARGAFDRDNRNTLIGVVEAAFADGHRAVELDVAEVTFIDALVVNALVNCEEDARAQGRSLRLRRPSPAVARVLADTGTYAALSGHGRGPSGAPIPPQTRPISRYDAVVARAYEVLGATRPALGTPEH</sequence>
<accession>A0ABT1DZX7</accession>
<name>A0ABT1DZX7_9ACTN</name>
<organism evidence="2 3">
    <name type="scientific">Paractinoplanes aksuensis</name>
    <dbReference type="NCBI Taxonomy" id="2939490"/>
    <lineage>
        <taxon>Bacteria</taxon>
        <taxon>Bacillati</taxon>
        <taxon>Actinomycetota</taxon>
        <taxon>Actinomycetes</taxon>
        <taxon>Micromonosporales</taxon>
        <taxon>Micromonosporaceae</taxon>
        <taxon>Paractinoplanes</taxon>
    </lineage>
</organism>
<dbReference type="CDD" id="cd07043">
    <property type="entry name" value="STAS_anti-anti-sigma_factors"/>
    <property type="match status" value="1"/>
</dbReference>
<dbReference type="RefSeq" id="WP_253242153.1">
    <property type="nucleotide sequence ID" value="NZ_JAMYJR010000041.1"/>
</dbReference>
<dbReference type="Proteomes" id="UP001523369">
    <property type="component" value="Unassembled WGS sequence"/>
</dbReference>
<dbReference type="PROSITE" id="PS50801">
    <property type="entry name" value="STAS"/>
    <property type="match status" value="1"/>
</dbReference>
<comment type="caution">
    <text evidence="2">The sequence shown here is derived from an EMBL/GenBank/DDBJ whole genome shotgun (WGS) entry which is preliminary data.</text>
</comment>
<feature type="domain" description="STAS" evidence="1">
    <location>
        <begin position="24"/>
        <end position="103"/>
    </location>
</feature>
<gene>
    <name evidence="2" type="ORF">M1L60_36710</name>
</gene>
<evidence type="ECO:0000313" key="3">
    <source>
        <dbReference type="Proteomes" id="UP001523369"/>
    </source>
</evidence>
<evidence type="ECO:0000259" key="1">
    <source>
        <dbReference type="PROSITE" id="PS50801"/>
    </source>
</evidence>
<dbReference type="InterPro" id="IPR058548">
    <property type="entry name" value="MlaB-like_STAS"/>
</dbReference>
<evidence type="ECO:0000313" key="2">
    <source>
        <dbReference type="EMBL" id="MCO8276133.1"/>
    </source>
</evidence>
<proteinExistence type="predicted"/>
<dbReference type="InterPro" id="IPR002645">
    <property type="entry name" value="STAS_dom"/>
</dbReference>